<feature type="compositionally biased region" description="Low complexity" evidence="3">
    <location>
        <begin position="281"/>
        <end position="298"/>
    </location>
</feature>
<dbReference type="Proteomes" id="UP000095280">
    <property type="component" value="Unplaced"/>
</dbReference>
<accession>A0A1I8IID9</accession>
<dbReference type="InterPro" id="IPR000873">
    <property type="entry name" value="AMP-dep_synth/lig_dom"/>
</dbReference>
<feature type="region of interest" description="Disordered" evidence="3">
    <location>
        <begin position="338"/>
        <end position="410"/>
    </location>
</feature>
<comment type="similarity">
    <text evidence="1">Belongs to the ATP-dependent AMP-binding enzyme family.</text>
</comment>
<dbReference type="GO" id="GO:0016405">
    <property type="term" value="F:CoA-ligase activity"/>
    <property type="evidence" value="ECO:0007669"/>
    <property type="project" value="TreeGrafter"/>
</dbReference>
<dbReference type="PANTHER" id="PTHR24096:SF149">
    <property type="entry name" value="AMP-BINDING DOMAIN-CONTAINING PROTEIN-RELATED"/>
    <property type="match status" value="1"/>
</dbReference>
<dbReference type="AlphaFoldDB" id="A0A1I8IID9"/>
<keyword evidence="2" id="KW-0436">Ligase</keyword>
<dbReference type="WBParaSite" id="maker-uti_cns_0012953-snap-gene-0.1-mRNA-1">
    <property type="protein sequence ID" value="maker-uti_cns_0012953-snap-gene-0.1-mRNA-1"/>
    <property type="gene ID" value="maker-uti_cns_0012953-snap-gene-0.1"/>
</dbReference>
<dbReference type="PANTHER" id="PTHR24096">
    <property type="entry name" value="LONG-CHAIN-FATTY-ACID--COA LIGASE"/>
    <property type="match status" value="1"/>
</dbReference>
<evidence type="ECO:0000256" key="3">
    <source>
        <dbReference type="SAM" id="MobiDB-lite"/>
    </source>
</evidence>
<organism evidence="5 6">
    <name type="scientific">Macrostomum lignano</name>
    <dbReference type="NCBI Taxonomy" id="282301"/>
    <lineage>
        <taxon>Eukaryota</taxon>
        <taxon>Metazoa</taxon>
        <taxon>Spiralia</taxon>
        <taxon>Lophotrochozoa</taxon>
        <taxon>Platyhelminthes</taxon>
        <taxon>Rhabditophora</taxon>
        <taxon>Macrostomorpha</taxon>
        <taxon>Macrostomida</taxon>
        <taxon>Macrostomidae</taxon>
        <taxon>Macrostomum</taxon>
    </lineage>
</organism>
<protein>
    <submittedName>
        <fullName evidence="6">AMP-binding domain-containing protein</fullName>
    </submittedName>
</protein>
<evidence type="ECO:0000313" key="5">
    <source>
        <dbReference type="Proteomes" id="UP000095280"/>
    </source>
</evidence>
<sequence>MSAAVQRIFAGLRSSSTYRLSRSLASFRSPLPEINFPKDLSYPEYILSKCDRYPDRRAIVCANTGRGISYRDLRAGTASVASGLARLGFGRGDVMCLYSHNFPEYPTAMYGIMSAGGILTTANPDYTAVNYNMASLLHVSMRTEDHTAHSSQAVRKDEHHSTAPDRVVSPRRILAHLSFLDLVDRTLRAAALPLGYGPLAAILNSPPHTGIPNPDSLIRSYLTGYKKGIQNIFILIDRLCHESERLTKAELVDKIKKGYLDNADSPAAIGREKLAALASAPAPSPISAPSAAASRPALGDLSNQHSATPPTPKKLSTTSLAAASATATAAAALIELSASPNPRSAPPPPMRQLQPPAKKRRAFREQPPPPEQPRYEPISPGPYEPTVIGDRCCLDDSGGVPTGDSLWRPW</sequence>
<dbReference type="Pfam" id="PF00501">
    <property type="entry name" value="AMP-binding"/>
    <property type="match status" value="1"/>
</dbReference>
<keyword evidence="5" id="KW-1185">Reference proteome</keyword>
<dbReference type="Gene3D" id="3.40.50.12780">
    <property type="entry name" value="N-terminal domain of ligase-like"/>
    <property type="match status" value="1"/>
</dbReference>
<reference evidence="6" key="1">
    <citation type="submission" date="2016-11" db="UniProtKB">
        <authorList>
            <consortium name="WormBaseParasite"/>
        </authorList>
    </citation>
    <scope>IDENTIFICATION</scope>
</reference>
<feature type="region of interest" description="Disordered" evidence="3">
    <location>
        <begin position="281"/>
        <end position="320"/>
    </location>
</feature>
<evidence type="ECO:0000256" key="2">
    <source>
        <dbReference type="ARBA" id="ARBA00022598"/>
    </source>
</evidence>
<evidence type="ECO:0000259" key="4">
    <source>
        <dbReference type="Pfam" id="PF00501"/>
    </source>
</evidence>
<feature type="domain" description="AMP-dependent synthetase/ligase" evidence="4">
    <location>
        <begin position="49"/>
        <end position="128"/>
    </location>
</feature>
<evidence type="ECO:0000313" key="6">
    <source>
        <dbReference type="WBParaSite" id="maker-uti_cns_0012953-snap-gene-0.1-mRNA-1"/>
    </source>
</evidence>
<name>A0A1I8IID9_9PLAT</name>
<dbReference type="SUPFAM" id="SSF56801">
    <property type="entry name" value="Acetyl-CoA synthetase-like"/>
    <property type="match status" value="1"/>
</dbReference>
<evidence type="ECO:0000256" key="1">
    <source>
        <dbReference type="ARBA" id="ARBA00006432"/>
    </source>
</evidence>
<dbReference type="InterPro" id="IPR042099">
    <property type="entry name" value="ANL_N_sf"/>
</dbReference>
<proteinExistence type="inferred from homology"/>